<comment type="caution">
    <text evidence="3">The sequence shown here is derived from an EMBL/GenBank/DDBJ whole genome shotgun (WGS) entry which is preliminary data.</text>
</comment>
<dbReference type="PANTHER" id="PTHR21248:SF22">
    <property type="entry name" value="PHOSPHOLIPASE D"/>
    <property type="match status" value="1"/>
</dbReference>
<dbReference type="InterPro" id="IPR001736">
    <property type="entry name" value="PLipase_D/transphosphatidylase"/>
</dbReference>
<gene>
    <name evidence="3" type="ORF">BJY14_005519</name>
</gene>
<dbReference type="Proteomes" id="UP000529783">
    <property type="component" value="Unassembled WGS sequence"/>
</dbReference>
<evidence type="ECO:0000313" key="3">
    <source>
        <dbReference type="EMBL" id="NYD49536.1"/>
    </source>
</evidence>
<dbReference type="PROSITE" id="PS50035">
    <property type="entry name" value="PLD"/>
    <property type="match status" value="1"/>
</dbReference>
<dbReference type="Gene3D" id="3.30.870.10">
    <property type="entry name" value="Endonuclease Chain A"/>
    <property type="match status" value="2"/>
</dbReference>
<dbReference type="GO" id="GO:0030572">
    <property type="term" value="F:phosphatidyltransferase activity"/>
    <property type="evidence" value="ECO:0007669"/>
    <property type="project" value="UniProtKB-ARBA"/>
</dbReference>
<dbReference type="PANTHER" id="PTHR21248">
    <property type="entry name" value="CARDIOLIPIN SYNTHASE"/>
    <property type="match status" value="1"/>
</dbReference>
<protein>
    <submittedName>
        <fullName evidence="3">Phosphatidylserine/phosphatidylglycerophosphate/ cardiolipin synthase-like enzyme</fullName>
    </submittedName>
</protein>
<feature type="domain" description="PLD phosphodiesterase" evidence="2">
    <location>
        <begin position="446"/>
        <end position="473"/>
    </location>
</feature>
<dbReference type="AlphaFoldDB" id="A0A7Y9JI73"/>
<name>A0A7Y9JI73_9ACTN</name>
<keyword evidence="4" id="KW-1185">Reference proteome</keyword>
<evidence type="ECO:0000259" key="2">
    <source>
        <dbReference type="PROSITE" id="PS50035"/>
    </source>
</evidence>
<organism evidence="3 4">
    <name type="scientific">Actinomadura luteofluorescens</name>
    <dbReference type="NCBI Taxonomy" id="46163"/>
    <lineage>
        <taxon>Bacteria</taxon>
        <taxon>Bacillati</taxon>
        <taxon>Actinomycetota</taxon>
        <taxon>Actinomycetes</taxon>
        <taxon>Streptosporangiales</taxon>
        <taxon>Thermomonosporaceae</taxon>
        <taxon>Actinomadura</taxon>
    </lineage>
</organism>
<reference evidence="3 4" key="1">
    <citation type="submission" date="2020-07" db="EMBL/GenBank/DDBJ databases">
        <title>Sequencing the genomes of 1000 actinobacteria strains.</title>
        <authorList>
            <person name="Klenk H.-P."/>
        </authorList>
    </citation>
    <scope>NUCLEOTIDE SEQUENCE [LARGE SCALE GENOMIC DNA]</scope>
    <source>
        <strain evidence="3 4">DSM 40398</strain>
    </source>
</reference>
<accession>A0A7Y9JI73</accession>
<evidence type="ECO:0000256" key="1">
    <source>
        <dbReference type="SAM" id="MobiDB-lite"/>
    </source>
</evidence>
<proteinExistence type="predicted"/>
<evidence type="ECO:0000313" key="4">
    <source>
        <dbReference type="Proteomes" id="UP000529783"/>
    </source>
</evidence>
<dbReference type="GO" id="GO:0032049">
    <property type="term" value="P:cardiolipin biosynthetic process"/>
    <property type="evidence" value="ECO:0007669"/>
    <property type="project" value="UniProtKB-ARBA"/>
</dbReference>
<dbReference type="EMBL" id="JACCBA010000001">
    <property type="protein sequence ID" value="NYD49536.1"/>
    <property type="molecule type" value="Genomic_DNA"/>
</dbReference>
<dbReference type="RefSeq" id="WP_179846233.1">
    <property type="nucleotide sequence ID" value="NZ_JACCBA010000001.1"/>
</dbReference>
<dbReference type="InterPro" id="IPR025202">
    <property type="entry name" value="PLD-like_dom"/>
</dbReference>
<dbReference type="CDD" id="cd09105">
    <property type="entry name" value="PLDc_vPLD1_2_like_2"/>
    <property type="match status" value="1"/>
</dbReference>
<dbReference type="Pfam" id="PF13091">
    <property type="entry name" value="PLDc_2"/>
    <property type="match status" value="1"/>
</dbReference>
<dbReference type="SUPFAM" id="SSF56024">
    <property type="entry name" value="Phospholipase D/nuclease"/>
    <property type="match status" value="2"/>
</dbReference>
<feature type="region of interest" description="Disordered" evidence="1">
    <location>
        <begin position="282"/>
        <end position="301"/>
    </location>
</feature>
<sequence length="583" mass="64153">MNPSSKPQALIGKYLVRETDRTNWGDGEHAPQQNFLSDLSGNAVDHFVNGVAYFKALEDEIEALRRSTANGRYLYLTAWWLGLAHLPPDTEIQPFGELGNAVLQQFPVLKDYARPVRVGAEYPPLTLPSGTLFSRHLEELHKSGVDVRILAWVSPFGARYAIPELGGIRIVNAQTLLSVAEMRSRFGEQGAGKVMLNLTAHPLGAVHCKLVVAGDQTSTRAFTGGIDPVMDRTSPAWHDLAVRVTGPAAAAVHRFFQQMWAENLKLPVESFTVDRHPIESRLKTATPVPDPPKPPDGNGTGAHVQVLRTVPQMRFSSSGPEWLYDKNSVVRALITAGVGFRKAPISFAPDGLFEFKLALQKAIGQAEKYIFIADQAFSSQEIMGWINARMLAKPDLKVILLHGGDPTDPPSGDMPEAVNHHLVPRLPQLLLGSRSGLQNLEMYGWPGTTVHCKVTIIDDVFCVVGSANAMRRSLYTDTELSVAVLDATGTGLVRRLRRDLWAKYCGMHLPSELLLSGAVDHGYDELLDLDNALSVWSESWPGTLPANVKLLPGIRGFQLPMPVTRPYSQEEHDRRDADSRKTL</sequence>